<comment type="caution">
    <text evidence="2">The sequence shown here is derived from an EMBL/GenBank/DDBJ whole genome shotgun (WGS) entry which is preliminary data.</text>
</comment>
<evidence type="ECO:0000313" key="2">
    <source>
        <dbReference type="EMBL" id="MBF8193045.1"/>
    </source>
</evidence>
<organism evidence="2 3">
    <name type="scientific">Nonomuraea cypriaca</name>
    <dbReference type="NCBI Taxonomy" id="1187855"/>
    <lineage>
        <taxon>Bacteria</taxon>
        <taxon>Bacillati</taxon>
        <taxon>Actinomycetota</taxon>
        <taxon>Actinomycetes</taxon>
        <taxon>Streptosporangiales</taxon>
        <taxon>Streptosporangiaceae</taxon>
        <taxon>Nonomuraea</taxon>
    </lineage>
</organism>
<dbReference type="Proteomes" id="UP000605361">
    <property type="component" value="Unassembled WGS sequence"/>
</dbReference>
<dbReference type="EMBL" id="JADOGI010000251">
    <property type="protein sequence ID" value="MBF8193045.1"/>
    <property type="molecule type" value="Genomic_DNA"/>
</dbReference>
<evidence type="ECO:0000259" key="1">
    <source>
        <dbReference type="Pfam" id="PF01526"/>
    </source>
</evidence>
<reference evidence="2" key="1">
    <citation type="submission" date="2020-11" db="EMBL/GenBank/DDBJ databases">
        <title>Whole-genome analyses of Nonomuraea sp. K274.</title>
        <authorList>
            <person name="Veyisoglu A."/>
        </authorList>
    </citation>
    <scope>NUCLEOTIDE SEQUENCE</scope>
    <source>
        <strain evidence="2">K274</strain>
    </source>
</reference>
<dbReference type="GO" id="GO:0006313">
    <property type="term" value="P:DNA transposition"/>
    <property type="evidence" value="ECO:0007669"/>
    <property type="project" value="InterPro"/>
</dbReference>
<dbReference type="Pfam" id="PF01526">
    <property type="entry name" value="DDE_Tnp_Tn3"/>
    <property type="match status" value="1"/>
</dbReference>
<name>A0A931AMP8_9ACTN</name>
<dbReference type="AlphaFoldDB" id="A0A931AMP8"/>
<keyword evidence="3" id="KW-1185">Reference proteome</keyword>
<dbReference type="InterPro" id="IPR002513">
    <property type="entry name" value="Tn3_Tnp_DDE_dom"/>
</dbReference>
<gene>
    <name evidence="2" type="ORF">ITP53_46720</name>
</gene>
<evidence type="ECO:0000313" key="3">
    <source>
        <dbReference type="Proteomes" id="UP000605361"/>
    </source>
</evidence>
<dbReference type="GO" id="GO:0004803">
    <property type="term" value="F:transposase activity"/>
    <property type="evidence" value="ECO:0007669"/>
    <property type="project" value="InterPro"/>
</dbReference>
<sequence length="75" mass="8630">MNAITWWNSLYIDAAVARLEAGGLGISREIKARLSPLLFEHINFHGSYPFHRPQLEEGRLRDLRDPNAVEDEPEE</sequence>
<proteinExistence type="predicted"/>
<protein>
    <submittedName>
        <fullName evidence="2">Tn3 family transposase</fullName>
    </submittedName>
</protein>
<feature type="domain" description="Tn3 transposase DDE" evidence="1">
    <location>
        <begin position="2"/>
        <end position="48"/>
    </location>
</feature>
<accession>A0A931AMP8</accession>